<accession>A0A1H7TWH1</accession>
<keyword evidence="2" id="KW-1185">Reference proteome</keyword>
<protein>
    <submittedName>
        <fullName evidence="1">Uncharacterized protein</fullName>
    </submittedName>
</protein>
<gene>
    <name evidence="1" type="ORF">SAMN05444583_116127</name>
</gene>
<evidence type="ECO:0000313" key="2">
    <source>
        <dbReference type="Proteomes" id="UP000198677"/>
    </source>
</evidence>
<dbReference type="OrthoDB" id="4771441at2"/>
<proteinExistence type="predicted"/>
<dbReference type="EMBL" id="FOAW01000016">
    <property type="protein sequence ID" value="SEL88915.1"/>
    <property type="molecule type" value="Genomic_DNA"/>
</dbReference>
<dbReference type="AlphaFoldDB" id="A0A1H7TWH1"/>
<dbReference type="RefSeq" id="WP_072754257.1">
    <property type="nucleotide sequence ID" value="NZ_FOAW01000016.1"/>
</dbReference>
<name>A0A1H7TWH1_9NOCA</name>
<dbReference type="Proteomes" id="UP000198677">
    <property type="component" value="Unassembled WGS sequence"/>
</dbReference>
<evidence type="ECO:0000313" key="1">
    <source>
        <dbReference type="EMBL" id="SEL88915.1"/>
    </source>
</evidence>
<organism evidence="1 2">
    <name type="scientific">Rhodococcus maanshanensis</name>
    <dbReference type="NCBI Taxonomy" id="183556"/>
    <lineage>
        <taxon>Bacteria</taxon>
        <taxon>Bacillati</taxon>
        <taxon>Actinomycetota</taxon>
        <taxon>Actinomycetes</taxon>
        <taxon>Mycobacteriales</taxon>
        <taxon>Nocardiaceae</taxon>
        <taxon>Rhodococcus</taxon>
    </lineage>
</organism>
<reference evidence="2" key="1">
    <citation type="submission" date="2016-10" db="EMBL/GenBank/DDBJ databases">
        <authorList>
            <person name="Varghese N."/>
            <person name="Submissions S."/>
        </authorList>
    </citation>
    <scope>NUCLEOTIDE SEQUENCE [LARGE SCALE GENOMIC DNA]</scope>
    <source>
        <strain evidence="2">DSM 44675</strain>
    </source>
</reference>
<sequence length="403" mass="43829">MSDDPQVPGEYETAAQRRERISLQVRRWSEDAWVDARLPVLSDDAAVLIAAGHLDSATREILAERRRTGRTIPSIGGFDALRRLTDEHARLAGRAAELRPGPVQAVFTFRAAEVAKRLAHLRAALVLSATHYASGVRAIRRERRDGVHLEPDQREALFNALQRTPVPVTSGERPVDQVRNATLGAAAERVAALTESTPLAGVGRRAAEALAQGAAPEGERFADRYDTLLYLAGTLYDRIDGSSAWHSEHFLIQRAQLDLADELIQIAADTVALRGITAELAAAMQSTRGEGARAQITARQTALAPVWRQLVDRVAALARIGDLLSQAEDQLQAIAAVQRTMSLDSRIDDLIARSGNRELSAENTHHVGDQFGGVEELMGTYQSVLYGDILALTSRADPGRGRD</sequence>